<dbReference type="CDD" id="cd00054">
    <property type="entry name" value="EGF_CA"/>
    <property type="match status" value="2"/>
</dbReference>
<feature type="domain" description="VWFD" evidence="9">
    <location>
        <begin position="427"/>
        <end position="610"/>
    </location>
</feature>
<dbReference type="InterPro" id="IPR001846">
    <property type="entry name" value="VWF_type-D"/>
</dbReference>
<feature type="compositionally biased region" description="Pro residues" evidence="5">
    <location>
        <begin position="1366"/>
        <end position="1381"/>
    </location>
</feature>
<gene>
    <name evidence="11" type="primary">LOC122128503</name>
</gene>
<dbReference type="GO" id="GO:0005509">
    <property type="term" value="F:calcium ion binding"/>
    <property type="evidence" value="ECO:0007669"/>
    <property type="project" value="InterPro"/>
</dbReference>
<evidence type="ECO:0000256" key="6">
    <source>
        <dbReference type="SAM" id="SignalP"/>
    </source>
</evidence>
<dbReference type="Pfam" id="PF25776">
    <property type="entry name" value="Ig_VWDE"/>
    <property type="match status" value="1"/>
</dbReference>
<evidence type="ECO:0000256" key="3">
    <source>
        <dbReference type="ARBA" id="ARBA00023157"/>
    </source>
</evidence>
<evidence type="ECO:0000256" key="4">
    <source>
        <dbReference type="PROSITE-ProRule" id="PRU00076"/>
    </source>
</evidence>
<dbReference type="GeneID" id="122128503"/>
<dbReference type="Pfam" id="PF23283">
    <property type="entry name" value="D8C_UMOD"/>
    <property type="match status" value="1"/>
</dbReference>
<feature type="domain" description="EGF-like" evidence="7">
    <location>
        <begin position="1294"/>
        <end position="1333"/>
    </location>
</feature>
<feature type="domain" description="EGF-like" evidence="7">
    <location>
        <begin position="1257"/>
        <end position="1292"/>
    </location>
</feature>
<feature type="disulfide bond" evidence="4">
    <location>
        <begin position="1245"/>
        <end position="1254"/>
    </location>
</feature>
<dbReference type="GO" id="GO:0009986">
    <property type="term" value="C:cell surface"/>
    <property type="evidence" value="ECO:0007669"/>
    <property type="project" value="TreeGrafter"/>
</dbReference>
<evidence type="ECO:0000259" key="7">
    <source>
        <dbReference type="PROSITE" id="PS50026"/>
    </source>
</evidence>
<dbReference type="RefSeq" id="XP_042558793.1">
    <property type="nucleotide sequence ID" value="XM_042702859.1"/>
</dbReference>
<dbReference type="InterPro" id="IPR001881">
    <property type="entry name" value="EGF-like_Ca-bd_dom"/>
</dbReference>
<dbReference type="InterPro" id="IPR058727">
    <property type="entry name" value="Helical_Vwde"/>
</dbReference>
<dbReference type="GO" id="GO:0005102">
    <property type="term" value="F:signaling receptor binding"/>
    <property type="evidence" value="ECO:0007669"/>
    <property type="project" value="TreeGrafter"/>
</dbReference>
<feature type="disulfide bond" evidence="4">
    <location>
        <begin position="1261"/>
        <end position="1271"/>
    </location>
</feature>
<dbReference type="PANTHER" id="PTHR14949">
    <property type="entry name" value="EGF-LIKE-DOMAIN, MULTIPLE 7, 8"/>
    <property type="match status" value="1"/>
</dbReference>
<keyword evidence="10" id="KW-1185">Reference proteome</keyword>
<dbReference type="Pfam" id="PF00094">
    <property type="entry name" value="VWD"/>
    <property type="match status" value="1"/>
</dbReference>
<comment type="caution">
    <text evidence="4">Lacks conserved residue(s) required for the propagation of feature annotation.</text>
</comment>
<keyword evidence="3 4" id="KW-1015">Disulfide bond</keyword>
<dbReference type="SMART" id="SM00181">
    <property type="entry name" value="EGF"/>
    <property type="match status" value="5"/>
</dbReference>
<dbReference type="SMART" id="SM00216">
    <property type="entry name" value="VWD"/>
    <property type="match status" value="1"/>
</dbReference>
<feature type="compositionally biased region" description="Low complexity" evidence="5">
    <location>
        <begin position="1344"/>
        <end position="1359"/>
    </location>
</feature>
<evidence type="ECO:0000259" key="9">
    <source>
        <dbReference type="PROSITE" id="PS51233"/>
    </source>
</evidence>
<feature type="domain" description="EGF-like" evidence="7">
    <location>
        <begin position="1216"/>
        <end position="1255"/>
    </location>
</feature>
<dbReference type="KEGG" id="char:122128503"/>
<dbReference type="FunFam" id="2.10.25.10:FF:000031">
    <property type="entry name" value="neurogenic locus notch homolog protein 3"/>
    <property type="match status" value="1"/>
</dbReference>
<dbReference type="PROSITE" id="PS01187">
    <property type="entry name" value="EGF_CA"/>
    <property type="match status" value="2"/>
</dbReference>
<feature type="region of interest" description="Disordered" evidence="5">
    <location>
        <begin position="682"/>
        <end position="772"/>
    </location>
</feature>
<accession>A0A8M1K981</accession>
<dbReference type="Pfam" id="PF26129">
    <property type="entry name" value="Vwde"/>
    <property type="match status" value="1"/>
</dbReference>
<dbReference type="InterPro" id="IPR000152">
    <property type="entry name" value="EGF-type_Asp/Asn_hydroxyl_site"/>
</dbReference>
<keyword evidence="2" id="KW-0175">Coiled coil</keyword>
<feature type="region of interest" description="Disordered" evidence="5">
    <location>
        <begin position="1343"/>
        <end position="1401"/>
    </location>
</feature>
<dbReference type="FunFam" id="2.10.25.10:FF:000499">
    <property type="entry name" value="Predicted protein"/>
    <property type="match status" value="1"/>
</dbReference>
<feature type="compositionally biased region" description="Polar residues" evidence="5">
    <location>
        <begin position="704"/>
        <end position="713"/>
    </location>
</feature>
<dbReference type="OrthoDB" id="382013at2759"/>
<dbReference type="PROSITE" id="PS51233">
    <property type="entry name" value="VWFD"/>
    <property type="match status" value="1"/>
</dbReference>
<dbReference type="PANTHER" id="PTHR14949:SF52">
    <property type="entry name" value="VON WILLEBRAND FACTOR D AND EGF DOMAIN-CONTAINING PROTEIN"/>
    <property type="match status" value="1"/>
</dbReference>
<evidence type="ECO:0000256" key="2">
    <source>
        <dbReference type="ARBA" id="ARBA00023054"/>
    </source>
</evidence>
<dbReference type="GO" id="GO:0005576">
    <property type="term" value="C:extracellular region"/>
    <property type="evidence" value="ECO:0007669"/>
    <property type="project" value="TreeGrafter"/>
</dbReference>
<dbReference type="PROSITE" id="PS00010">
    <property type="entry name" value="ASX_HYDROXYL"/>
    <property type="match status" value="1"/>
</dbReference>
<feature type="disulfide bond" evidence="4">
    <location>
        <begin position="1282"/>
        <end position="1291"/>
    </location>
</feature>
<dbReference type="InterPro" id="IPR018097">
    <property type="entry name" value="EGF_Ca-bd_CS"/>
</dbReference>
<dbReference type="PROSITE" id="PS00022">
    <property type="entry name" value="EGF_1"/>
    <property type="match status" value="2"/>
</dbReference>
<dbReference type="InterPro" id="IPR007110">
    <property type="entry name" value="Ig-like_dom"/>
</dbReference>
<dbReference type="PROSITE" id="PS50835">
    <property type="entry name" value="IG_LIKE"/>
    <property type="match status" value="1"/>
</dbReference>
<dbReference type="InterPro" id="IPR000742">
    <property type="entry name" value="EGF"/>
</dbReference>
<dbReference type="PROSITE" id="PS50026">
    <property type="entry name" value="EGF_3"/>
    <property type="match status" value="3"/>
</dbReference>
<keyword evidence="4" id="KW-0245">EGF-like domain</keyword>
<dbReference type="Pfam" id="PF00008">
    <property type="entry name" value="EGF"/>
    <property type="match status" value="1"/>
</dbReference>
<evidence type="ECO:0000256" key="1">
    <source>
        <dbReference type="ARBA" id="ARBA00022729"/>
    </source>
</evidence>
<protein>
    <submittedName>
        <fullName evidence="11">von Willebrand factor D and EGF domain-containing protein</fullName>
    </submittedName>
</protein>
<reference evidence="11" key="1">
    <citation type="submission" date="2025-08" db="UniProtKB">
        <authorList>
            <consortium name="RefSeq"/>
        </authorList>
    </citation>
    <scope>IDENTIFICATION</scope>
</reference>
<feature type="signal peptide" evidence="6">
    <location>
        <begin position="1"/>
        <end position="28"/>
    </location>
</feature>
<evidence type="ECO:0000256" key="5">
    <source>
        <dbReference type="SAM" id="MobiDB-lite"/>
    </source>
</evidence>
<dbReference type="InterPro" id="IPR057885">
    <property type="entry name" value="Ig_VWDE"/>
</dbReference>
<dbReference type="InterPro" id="IPR050969">
    <property type="entry name" value="Dev_Signal_Modulators"/>
</dbReference>
<evidence type="ECO:0000259" key="8">
    <source>
        <dbReference type="PROSITE" id="PS50835"/>
    </source>
</evidence>
<dbReference type="SMART" id="SM00179">
    <property type="entry name" value="EGF_CA"/>
    <property type="match status" value="3"/>
</dbReference>
<dbReference type="Proteomes" id="UP000515152">
    <property type="component" value="Chromosome 21"/>
</dbReference>
<dbReference type="InterPro" id="IPR057774">
    <property type="entry name" value="D8C_UMOD/GP2/OIT3-like"/>
</dbReference>
<keyword evidence="1 6" id="KW-0732">Signal</keyword>
<feature type="compositionally biased region" description="Basic residues" evidence="5">
    <location>
        <begin position="685"/>
        <end position="695"/>
    </location>
</feature>
<proteinExistence type="predicted"/>
<organism evidence="10 11">
    <name type="scientific">Clupea harengus</name>
    <name type="common">Atlantic herring</name>
    <dbReference type="NCBI Taxonomy" id="7950"/>
    <lineage>
        <taxon>Eukaryota</taxon>
        <taxon>Metazoa</taxon>
        <taxon>Chordata</taxon>
        <taxon>Craniata</taxon>
        <taxon>Vertebrata</taxon>
        <taxon>Euteleostomi</taxon>
        <taxon>Actinopterygii</taxon>
        <taxon>Neopterygii</taxon>
        <taxon>Teleostei</taxon>
        <taxon>Clupei</taxon>
        <taxon>Clupeiformes</taxon>
        <taxon>Clupeoidei</taxon>
        <taxon>Clupeidae</taxon>
        <taxon>Clupea</taxon>
    </lineage>
</organism>
<name>A0A8M1K981_CLUHA</name>
<sequence length="1507" mass="164094">MEMIWTHSRMSISEYLFILCLMPLGLFAQLAPECYPSGYRILRNPYRSVDFDSTELQNTAIQDLICDHSLPAGWYRFTVNNKPAEMPTSCVEMNRCGTQAPVWLSLKDSSLPQPGEVRQLSACATWQFFHGSTKDCCLFRIPVSVRNCGDFLIYYLQPTQGCMGYCAKAITEFLPKVCPAGQIEVNGVCKATVSPLPSKPLVTPELIGSSVHLRCSFRGVASSLPVGYLVAWHRLSSSGAREEVRRDSTLKLFSLVEMDGVHFRLGETFSCSVSTFLRNSSKTQSLPKESDGFFAGIKFFPESLHIREDGKEHQVTVHSTVPILCHGAEQSHQCKVTLTVSVHDQDSRVQEAPNVALSACQLELLPTACGPDSCAQGTLLLTATTDFTRDGNRASLVTPQPTRGSPRLWRSYRPDPLKVMVQDVPTATCYSLTDPHIITFDGRRYDNHQTGTFVLYRSLSRHFEVQARQWDCGSRHYAVACNCGVAAREGNDLVTFDMCNGQLQETRPRLSVKSLSMTTPPQVKIHESHQGRKVTVLFPSGAFLRADVSDWGMSLAVRAPGSDLNRTRGLCGTFDRNGHNDLHGPDGAPLGSGDLQRFIHTWRIAPGESLFDSTPPAVEGEMKRNFCRCQRSYGASLPGTSAADFLFSHVPSSVCQDHDSADYTSLFPFRDTTAEYTQAYETRHKQSVRRRKHVSSHSTDVAPGSNTDSPQSPEQEERPLRPAGDNLSANKTHSVVGLRSAAQRPNVRRGKRQSLYDFPPSASRHHHHLDPEPHLDPDAEFQPILAFQSLSQSDLESLAYFFPEDHLSEERPVPQPVWPTPSGLTSAKALELCQAALANSTVGVACRGLLDRRLDEAVDLCILDLQLKDDLAWEDALMPFLENECERRLLRNRTQRASQLGGGGGGRGSRGDIGSAAGTPADVVTALRCPNFCSGNGHCTDMGCQCYPGHSLYDCSIPISQAVELTDLENSGLCDFRAFDCNNVRVFGLGFLGSPNLSCRATKLMYVNREWIPGEKTQTKATFLSSKAVDCDVPPLTTMADDSIDFTMDDRPYARWKIQVTNDGSQYSDPKVLTLYDGVCQQCFPSGLCKIKEKTCNIDGMCFREGAANPTNPCLLCNPGASRFTWSLNEVNRPPTFHEPGSGLRTFVGENFVYQLTASDPEGSALLFLLEEAPAQATLSPAGLLIWKVHSEETQTFGFTVSDECNAQSRHAVQVAVRPCGCLNGGACVTDINFPPGSGEYLCVCGASFRGDRCEQDVDECLSDPCGGGTCVDTVDGFLCQCVPGLRGPTCQEDVNECERNPCFPGVPCINSFGSYSCGNCPAGTTGDGTSCTAVAQAVTSAPTTIRTSGSGRTSGSSTALTGPLSRPPAPAPVPVPPSVPEAPEAPEAPAKPSSPLGPKAINRNSVTIIASSESNKADYPTVPSPCSSRPCYPGVQCIDLRPPYVGYVCGRCPPGFHGNGRICTKNPRADETTFDVLEQSASNSVLRRAMCSRARQLLTLNVIIIQ</sequence>
<evidence type="ECO:0000313" key="11">
    <source>
        <dbReference type="RefSeq" id="XP_042558793.1"/>
    </source>
</evidence>
<feature type="chain" id="PRO_5035481776" evidence="6">
    <location>
        <begin position="29"/>
        <end position="1507"/>
    </location>
</feature>
<feature type="compositionally biased region" description="Low complexity" evidence="5">
    <location>
        <begin position="1382"/>
        <end position="1395"/>
    </location>
</feature>
<evidence type="ECO:0000313" key="10">
    <source>
        <dbReference type="Proteomes" id="UP000515152"/>
    </source>
</evidence>
<feature type="domain" description="Ig-like" evidence="8">
    <location>
        <begin position="197"/>
        <end position="287"/>
    </location>
</feature>